<accession>A0ABV9Q9B5</accession>
<dbReference type="Pfam" id="PF11382">
    <property type="entry name" value="MctB"/>
    <property type="match status" value="1"/>
</dbReference>
<evidence type="ECO:0000313" key="2">
    <source>
        <dbReference type="EMBL" id="MFC4769212.1"/>
    </source>
</evidence>
<gene>
    <name evidence="2" type="ORF">ACFO8Q_17930</name>
</gene>
<dbReference type="EMBL" id="JBHSHC010000119">
    <property type="protein sequence ID" value="MFC4769212.1"/>
    <property type="molecule type" value="Genomic_DNA"/>
</dbReference>
<keyword evidence="1" id="KW-0812">Transmembrane</keyword>
<proteinExistence type="predicted"/>
<keyword evidence="3" id="KW-1185">Reference proteome</keyword>
<organism evidence="2 3">
    <name type="scientific">Effusibacillus consociatus</name>
    <dbReference type="NCBI Taxonomy" id="1117041"/>
    <lineage>
        <taxon>Bacteria</taxon>
        <taxon>Bacillati</taxon>
        <taxon>Bacillota</taxon>
        <taxon>Bacilli</taxon>
        <taxon>Bacillales</taxon>
        <taxon>Alicyclobacillaceae</taxon>
        <taxon>Effusibacillus</taxon>
    </lineage>
</organism>
<evidence type="ECO:0000313" key="3">
    <source>
        <dbReference type="Proteomes" id="UP001596002"/>
    </source>
</evidence>
<keyword evidence="1" id="KW-1133">Transmembrane helix</keyword>
<name>A0ABV9Q9B5_9BACL</name>
<sequence>MFGFRYHLVTIIAIFMALGIGILLGGSIDQDLFPKEQVALFNRLEEKYNASRAENTKWSRKVSELNRQTSQLDQALQQLGNLYVRNKLAGKKIVLVQFEKGDSAKVFDWLQSAGAQIQATVKVRDTEAFLGTSALPVLAQGLGTSGETSEATLFSLSAKSLAASITGATSASWPEFLKNKGWIDIQGHLGTRPDVVIVLGGVNKNTQSRLQWFDSPFLKEIRKQNIRVVGTERSDSESSIVPVYRNLGVPTVDNLDQASGLLSLVELINGREGNYGIKQHSVSLIPQLGSPTAGGSLEVQQP</sequence>
<reference evidence="3" key="1">
    <citation type="journal article" date="2019" name="Int. J. Syst. Evol. Microbiol.">
        <title>The Global Catalogue of Microorganisms (GCM) 10K type strain sequencing project: providing services to taxonomists for standard genome sequencing and annotation.</title>
        <authorList>
            <consortium name="The Broad Institute Genomics Platform"/>
            <consortium name="The Broad Institute Genome Sequencing Center for Infectious Disease"/>
            <person name="Wu L."/>
            <person name="Ma J."/>
        </authorList>
    </citation>
    <scope>NUCLEOTIDE SEQUENCE [LARGE SCALE GENOMIC DNA]</scope>
    <source>
        <strain evidence="3">WYCCWR 12678</strain>
    </source>
</reference>
<dbReference type="Proteomes" id="UP001596002">
    <property type="component" value="Unassembled WGS sequence"/>
</dbReference>
<dbReference type="InterPro" id="IPR021522">
    <property type="entry name" value="MctB"/>
</dbReference>
<protein>
    <submittedName>
        <fullName evidence="2">Copper transporter</fullName>
    </submittedName>
</protein>
<dbReference type="RefSeq" id="WP_380027468.1">
    <property type="nucleotide sequence ID" value="NZ_JBHSHC010000119.1"/>
</dbReference>
<evidence type="ECO:0000256" key="1">
    <source>
        <dbReference type="SAM" id="Phobius"/>
    </source>
</evidence>
<comment type="caution">
    <text evidence="2">The sequence shown here is derived from an EMBL/GenBank/DDBJ whole genome shotgun (WGS) entry which is preliminary data.</text>
</comment>
<feature type="transmembrane region" description="Helical" evidence="1">
    <location>
        <begin position="6"/>
        <end position="25"/>
    </location>
</feature>
<keyword evidence="1" id="KW-0472">Membrane</keyword>